<dbReference type="EMBL" id="WNYA01058677">
    <property type="protein sequence ID" value="KAG8535726.1"/>
    <property type="molecule type" value="Genomic_DNA"/>
</dbReference>
<dbReference type="GO" id="GO:0005886">
    <property type="term" value="C:plasma membrane"/>
    <property type="evidence" value="ECO:0007669"/>
    <property type="project" value="UniProtKB-SubCell"/>
</dbReference>
<evidence type="ECO:0000256" key="2">
    <source>
        <dbReference type="ARBA" id="ARBA00022734"/>
    </source>
</evidence>
<dbReference type="PROSITE" id="PS50041">
    <property type="entry name" value="C_TYPE_LECTIN_2"/>
    <property type="match status" value="1"/>
</dbReference>
<feature type="domain" description="C-type lectin" evidence="3">
    <location>
        <begin position="3"/>
        <end position="107"/>
    </location>
</feature>
<evidence type="ECO:0000256" key="1">
    <source>
        <dbReference type="ARBA" id="ARBA00004401"/>
    </source>
</evidence>
<evidence type="ECO:0000313" key="5">
    <source>
        <dbReference type="Proteomes" id="UP000824782"/>
    </source>
</evidence>
<comment type="subcellular location">
    <subcellularLocation>
        <location evidence="1">Cell membrane</location>
        <topology evidence="1">Single-pass type II membrane protein</topology>
    </subcellularLocation>
</comment>
<dbReference type="SUPFAM" id="SSF56436">
    <property type="entry name" value="C-type lectin-like"/>
    <property type="match status" value="1"/>
</dbReference>
<protein>
    <recommendedName>
        <fullName evidence="3">C-type lectin domain-containing protein</fullName>
    </recommendedName>
</protein>
<comment type="caution">
    <text evidence="4">The sequence shown here is derived from an EMBL/GenBank/DDBJ whole genome shotgun (WGS) entry which is preliminary data.</text>
</comment>
<dbReference type="InterPro" id="IPR033992">
    <property type="entry name" value="NKR-like_CTLD"/>
</dbReference>
<reference evidence="4" key="1">
    <citation type="thesis" date="2020" institute="ProQuest LLC" country="789 East Eisenhower Parkway, Ann Arbor, MI, USA">
        <title>Comparative Genomics and Chromosome Evolution.</title>
        <authorList>
            <person name="Mudd A.B."/>
        </authorList>
    </citation>
    <scope>NUCLEOTIDE SEQUENCE</scope>
    <source>
        <strain evidence="4">237g6f4</strain>
        <tissue evidence="4">Blood</tissue>
    </source>
</reference>
<dbReference type="InterPro" id="IPR050828">
    <property type="entry name" value="C-type_lectin/matrix_domain"/>
</dbReference>
<sequence length="111" mass="12936">MWYGHRCYYFSEGSDTWNNSLEFCRRHGSTLAVLNDPAIKKTIERYREKVNYWIGLRRNREGRWMWDDGSLHDGSVENGDIPQLSCAFLNSHLGALDCSTGRQWICVKDSS</sequence>
<dbReference type="AlphaFoldDB" id="A0AAV6YFA4"/>
<evidence type="ECO:0000259" key="3">
    <source>
        <dbReference type="PROSITE" id="PS50041"/>
    </source>
</evidence>
<dbReference type="Proteomes" id="UP000824782">
    <property type="component" value="Unassembled WGS sequence"/>
</dbReference>
<dbReference type="Gene3D" id="3.10.100.10">
    <property type="entry name" value="Mannose-Binding Protein A, subunit A"/>
    <property type="match status" value="1"/>
</dbReference>
<keyword evidence="2" id="KW-0430">Lectin</keyword>
<dbReference type="PANTHER" id="PTHR45710">
    <property type="entry name" value="C-TYPE LECTIN DOMAIN-CONTAINING PROTEIN 180"/>
    <property type="match status" value="1"/>
</dbReference>
<dbReference type="PANTHER" id="PTHR45710:SF8">
    <property type="entry name" value="RERATING FAMILY MEMBER 4"/>
    <property type="match status" value="1"/>
</dbReference>
<dbReference type="InterPro" id="IPR016187">
    <property type="entry name" value="CTDL_fold"/>
</dbReference>
<dbReference type="InterPro" id="IPR016186">
    <property type="entry name" value="C-type_lectin-like/link_sf"/>
</dbReference>
<dbReference type="SMART" id="SM00034">
    <property type="entry name" value="CLECT"/>
    <property type="match status" value="1"/>
</dbReference>
<dbReference type="InterPro" id="IPR001304">
    <property type="entry name" value="C-type_lectin-like"/>
</dbReference>
<evidence type="ECO:0000313" key="4">
    <source>
        <dbReference type="EMBL" id="KAG8535726.1"/>
    </source>
</evidence>
<gene>
    <name evidence="4" type="ORF">GDO81_027880</name>
</gene>
<keyword evidence="5" id="KW-1185">Reference proteome</keyword>
<organism evidence="4 5">
    <name type="scientific">Engystomops pustulosus</name>
    <name type="common">Tungara frog</name>
    <name type="synonym">Physalaemus pustulosus</name>
    <dbReference type="NCBI Taxonomy" id="76066"/>
    <lineage>
        <taxon>Eukaryota</taxon>
        <taxon>Metazoa</taxon>
        <taxon>Chordata</taxon>
        <taxon>Craniata</taxon>
        <taxon>Vertebrata</taxon>
        <taxon>Euteleostomi</taxon>
        <taxon>Amphibia</taxon>
        <taxon>Batrachia</taxon>
        <taxon>Anura</taxon>
        <taxon>Neobatrachia</taxon>
        <taxon>Hyloidea</taxon>
        <taxon>Leptodactylidae</taxon>
        <taxon>Leiuperinae</taxon>
        <taxon>Engystomops</taxon>
    </lineage>
</organism>
<proteinExistence type="predicted"/>
<dbReference type="CDD" id="cd03593">
    <property type="entry name" value="CLECT_NK_receptors_like"/>
    <property type="match status" value="1"/>
</dbReference>
<name>A0AAV6YFA4_ENGPU</name>
<dbReference type="GO" id="GO:0030246">
    <property type="term" value="F:carbohydrate binding"/>
    <property type="evidence" value="ECO:0007669"/>
    <property type="project" value="UniProtKB-KW"/>
</dbReference>
<accession>A0AAV6YFA4</accession>
<dbReference type="Pfam" id="PF00059">
    <property type="entry name" value="Lectin_C"/>
    <property type="match status" value="1"/>
</dbReference>